<organism evidence="4 5">
    <name type="scientific">Trichogramma brassicae</name>
    <dbReference type="NCBI Taxonomy" id="86971"/>
    <lineage>
        <taxon>Eukaryota</taxon>
        <taxon>Metazoa</taxon>
        <taxon>Ecdysozoa</taxon>
        <taxon>Arthropoda</taxon>
        <taxon>Hexapoda</taxon>
        <taxon>Insecta</taxon>
        <taxon>Pterygota</taxon>
        <taxon>Neoptera</taxon>
        <taxon>Endopterygota</taxon>
        <taxon>Hymenoptera</taxon>
        <taxon>Apocrita</taxon>
        <taxon>Proctotrupomorpha</taxon>
        <taxon>Chalcidoidea</taxon>
        <taxon>Trichogrammatidae</taxon>
        <taxon>Trichogramma</taxon>
    </lineage>
</organism>
<evidence type="ECO:0000256" key="3">
    <source>
        <dbReference type="PROSITE-ProRule" id="PRU00023"/>
    </source>
</evidence>
<sequence length="330" mass="38077">MRDFDIDLTEIFFRVVEVIQKTVHINARDKLGRTALHYAVIDDYKLQVVRVMLNYGADPNFGDKEGLTPLHFICQRKYDDNLAEMFFETNKELEQQVQVDAQDKKGRTPLQLAVANLNSKMVDILLNNGAHLSSFVLSTESNFTVRLVQRQYERLLHYKLRMASAAMAVVDFLEERGYELDRSDALTIMKVFADYELLNKSADLEACLYSNKKFVRKAKKLEVNSSLSFYDLIQLPPEEVVKQSSYLEINWISPWMHWCKNNNATTAADLSFSGQQQQLLTQHRAYRGTLREVLRAIIRIECNEILCLLHRPATARSKVSGVPIHEKRGL</sequence>
<feature type="repeat" description="ANK" evidence="3">
    <location>
        <begin position="105"/>
        <end position="133"/>
    </location>
</feature>
<protein>
    <submittedName>
        <fullName evidence="4">Uncharacterized protein</fullName>
    </submittedName>
</protein>
<dbReference type="PANTHER" id="PTHR24124:SF14">
    <property type="entry name" value="CHROMOSOME UNDETERMINED SCAFFOLD_25, WHOLE GENOME SHOTGUN SEQUENCE"/>
    <property type="match status" value="1"/>
</dbReference>
<dbReference type="AlphaFoldDB" id="A0A6H5IYM0"/>
<proteinExistence type="predicted"/>
<evidence type="ECO:0000256" key="2">
    <source>
        <dbReference type="ARBA" id="ARBA00023043"/>
    </source>
</evidence>
<dbReference type="InterPro" id="IPR002110">
    <property type="entry name" value="Ankyrin_rpt"/>
</dbReference>
<dbReference type="Proteomes" id="UP000479190">
    <property type="component" value="Unassembled WGS sequence"/>
</dbReference>
<dbReference type="GO" id="GO:0010468">
    <property type="term" value="P:regulation of gene expression"/>
    <property type="evidence" value="ECO:0007669"/>
    <property type="project" value="TreeGrafter"/>
</dbReference>
<evidence type="ECO:0000313" key="5">
    <source>
        <dbReference type="Proteomes" id="UP000479190"/>
    </source>
</evidence>
<evidence type="ECO:0000256" key="1">
    <source>
        <dbReference type="ARBA" id="ARBA00022737"/>
    </source>
</evidence>
<gene>
    <name evidence="4" type="ORF">TBRA_LOCUS15011</name>
</gene>
<dbReference type="SMART" id="SM00248">
    <property type="entry name" value="ANK"/>
    <property type="match status" value="3"/>
</dbReference>
<dbReference type="OrthoDB" id="194358at2759"/>
<evidence type="ECO:0000313" key="4">
    <source>
        <dbReference type="EMBL" id="CAB0043423.1"/>
    </source>
</evidence>
<keyword evidence="5" id="KW-1185">Reference proteome</keyword>
<dbReference type="EMBL" id="CADCXV010001316">
    <property type="protein sequence ID" value="CAB0043423.1"/>
    <property type="molecule type" value="Genomic_DNA"/>
</dbReference>
<reference evidence="4 5" key="1">
    <citation type="submission" date="2020-02" db="EMBL/GenBank/DDBJ databases">
        <authorList>
            <person name="Ferguson B K."/>
        </authorList>
    </citation>
    <scope>NUCLEOTIDE SEQUENCE [LARGE SCALE GENOMIC DNA]</scope>
</reference>
<dbReference type="Gene3D" id="1.25.40.20">
    <property type="entry name" value="Ankyrin repeat-containing domain"/>
    <property type="match status" value="1"/>
</dbReference>
<dbReference type="PROSITE" id="PS50088">
    <property type="entry name" value="ANK_REPEAT"/>
    <property type="match status" value="2"/>
</dbReference>
<dbReference type="PROSITE" id="PS50297">
    <property type="entry name" value="ANK_REP_REGION"/>
    <property type="match status" value="2"/>
</dbReference>
<dbReference type="InterPro" id="IPR036770">
    <property type="entry name" value="Ankyrin_rpt-contain_sf"/>
</dbReference>
<dbReference type="GO" id="GO:0005634">
    <property type="term" value="C:nucleus"/>
    <property type="evidence" value="ECO:0007669"/>
    <property type="project" value="TreeGrafter"/>
</dbReference>
<dbReference type="SUPFAM" id="SSF48403">
    <property type="entry name" value="Ankyrin repeat"/>
    <property type="match status" value="1"/>
</dbReference>
<dbReference type="PANTHER" id="PTHR24124">
    <property type="entry name" value="ANKYRIN REPEAT FAMILY A"/>
    <property type="match status" value="1"/>
</dbReference>
<name>A0A6H5IYM0_9HYME</name>
<dbReference type="Pfam" id="PF12796">
    <property type="entry name" value="Ank_2"/>
    <property type="match status" value="1"/>
</dbReference>
<feature type="repeat" description="ANK" evidence="3">
    <location>
        <begin position="31"/>
        <end position="64"/>
    </location>
</feature>
<keyword evidence="1" id="KW-0677">Repeat</keyword>
<accession>A0A6H5IYM0</accession>
<keyword evidence="2 3" id="KW-0040">ANK repeat</keyword>